<dbReference type="AlphaFoldDB" id="A0A2H3D336"/>
<dbReference type="Pfam" id="PF18758">
    <property type="entry name" value="KDZ"/>
    <property type="match status" value="1"/>
</dbReference>
<sequence length="728" mass="84056">MKANRKDEANVQMPHGIATSLSQEQAHLPLTRPEVSRLIACHPVIKKRKLCADEEPTLLSDWVPHNNWVSTCDNMDFDEDGDYSQFEMKGWQQYAPDFAMDASGELREKDDPMYMWMPFSQTFLNETLRWAKFGGKDEIMSQGERRCRTISTAVETAGSSSSVRNAIVAIINSRLCTGWRSGRVNFGLRALWIASGWFSNLVLDRYKAFARMSRQWVYLKRLRRAGIGHLKDGLESAEEGSVAVQCWACPQEGVNLPPDWEKVPKKEQLQQWNKHKQDHPLYKGLGYQVPPKPYFEHLRNHVKEVDISTCVAFAALMQKETKMLMGVGDLLKGERTLHLLKYKEGSGKMDGEGVEQVWPNLNQMAMQTKEMHPEVRHDALEDKGNQHNFWKNIGLGYILEQHLKLALEESDIQDKAFDDIDSTLKEDLHAEWAAMIDAWKHDNTQPNLYMSRSKTKEFEATVSKVEVRLKLCQDELAELAKGTQAVKGKSVMAFLTAALELEDMQQHILTLTQDSMLTLSGENNVHEHRLAFFKKLKGFWMLQRTYMPGVIALIEEEELHHDAKQVTPKAEEVCLWLPSHVPESERVFLLEGQCTDALASLHTCLFTKQHLIRYRNNNVTSQYMSTRARTMIQSISNRIKAVAAKYHQAWTAMKELRESGGPEDNDMVLLHESVCVEWSKALVRRDRWHEEVKLLHEEMRHVLWSLWWEALEWHRLTEQDYTNVGEEL</sequence>
<organism evidence="1 2">
    <name type="scientific">Armillaria gallica</name>
    <name type="common">Bulbous honey fungus</name>
    <name type="synonym">Armillaria bulbosa</name>
    <dbReference type="NCBI Taxonomy" id="47427"/>
    <lineage>
        <taxon>Eukaryota</taxon>
        <taxon>Fungi</taxon>
        <taxon>Dikarya</taxon>
        <taxon>Basidiomycota</taxon>
        <taxon>Agaricomycotina</taxon>
        <taxon>Agaricomycetes</taxon>
        <taxon>Agaricomycetidae</taxon>
        <taxon>Agaricales</taxon>
        <taxon>Marasmiineae</taxon>
        <taxon>Physalacriaceae</taxon>
        <taxon>Armillaria</taxon>
    </lineage>
</organism>
<dbReference type="InterPro" id="IPR040521">
    <property type="entry name" value="KDZ"/>
</dbReference>
<evidence type="ECO:0008006" key="3">
    <source>
        <dbReference type="Google" id="ProtNLM"/>
    </source>
</evidence>
<evidence type="ECO:0000313" key="2">
    <source>
        <dbReference type="Proteomes" id="UP000217790"/>
    </source>
</evidence>
<protein>
    <recommendedName>
        <fullName evidence="3">CxC2-like cysteine cluster KDZ transposase-associated domain-containing protein</fullName>
    </recommendedName>
</protein>
<keyword evidence="2" id="KW-1185">Reference proteome</keyword>
<reference evidence="2" key="1">
    <citation type="journal article" date="2017" name="Nat. Ecol. Evol.">
        <title>Genome expansion and lineage-specific genetic innovations in the forest pathogenic fungi Armillaria.</title>
        <authorList>
            <person name="Sipos G."/>
            <person name="Prasanna A.N."/>
            <person name="Walter M.C."/>
            <person name="O'Connor E."/>
            <person name="Balint B."/>
            <person name="Krizsan K."/>
            <person name="Kiss B."/>
            <person name="Hess J."/>
            <person name="Varga T."/>
            <person name="Slot J."/>
            <person name="Riley R."/>
            <person name="Boka B."/>
            <person name="Rigling D."/>
            <person name="Barry K."/>
            <person name="Lee J."/>
            <person name="Mihaltcheva S."/>
            <person name="LaButti K."/>
            <person name="Lipzen A."/>
            <person name="Waldron R."/>
            <person name="Moloney N.M."/>
            <person name="Sperisen C."/>
            <person name="Kredics L."/>
            <person name="Vagvoelgyi C."/>
            <person name="Patrignani A."/>
            <person name="Fitzpatrick D."/>
            <person name="Nagy I."/>
            <person name="Doyle S."/>
            <person name="Anderson J.B."/>
            <person name="Grigoriev I.V."/>
            <person name="Gueldener U."/>
            <person name="Muensterkoetter M."/>
            <person name="Nagy L.G."/>
        </authorList>
    </citation>
    <scope>NUCLEOTIDE SEQUENCE [LARGE SCALE GENOMIC DNA]</scope>
    <source>
        <strain evidence="2">Ar21-2</strain>
    </source>
</reference>
<dbReference type="InParanoid" id="A0A2H3D336"/>
<name>A0A2H3D336_ARMGA</name>
<dbReference type="OrthoDB" id="3062870at2759"/>
<accession>A0A2H3D336</accession>
<dbReference type="EMBL" id="KZ293692">
    <property type="protein sequence ID" value="PBK85188.1"/>
    <property type="molecule type" value="Genomic_DNA"/>
</dbReference>
<proteinExistence type="predicted"/>
<gene>
    <name evidence="1" type="ORF">ARMGADRAFT_1036489</name>
</gene>
<evidence type="ECO:0000313" key="1">
    <source>
        <dbReference type="EMBL" id="PBK85188.1"/>
    </source>
</evidence>
<dbReference type="Proteomes" id="UP000217790">
    <property type="component" value="Unassembled WGS sequence"/>
</dbReference>